<accession>A0AAE3MJG9</accession>
<keyword evidence="2" id="KW-1185">Reference proteome</keyword>
<gene>
    <name evidence="1" type="ORF">OO016_04805</name>
</gene>
<evidence type="ECO:0008006" key="3">
    <source>
        <dbReference type="Google" id="ProtNLM"/>
    </source>
</evidence>
<reference evidence="1" key="1">
    <citation type="submission" date="2022-11" db="EMBL/GenBank/DDBJ databases">
        <title>The characterization of three novel Bacteroidetes species and genomic analysis of their roles in tidal elemental geochemical cycles.</title>
        <authorList>
            <person name="Ma K.-J."/>
        </authorList>
    </citation>
    <scope>NUCLEOTIDE SEQUENCE</scope>
    <source>
        <strain evidence="1">M415</strain>
    </source>
</reference>
<proteinExistence type="predicted"/>
<name>A0AAE3MJG9_9FLAO</name>
<dbReference type="RefSeq" id="WP_266011283.1">
    <property type="nucleotide sequence ID" value="NZ_JAPFQP010000001.1"/>
</dbReference>
<dbReference type="EMBL" id="JAPFQP010000001">
    <property type="protein sequence ID" value="MCX2718915.1"/>
    <property type="molecule type" value="Genomic_DNA"/>
</dbReference>
<protein>
    <recommendedName>
        <fullName evidence="3">DUF4258 domain-containing protein</fullName>
    </recommendedName>
</protein>
<sequence length="88" mass="10559">MRITNHFKKRLKERFNLTVEELMNDLKNKKISGVFKIYKYGDPEIIDEYPHLYYKLREEGDKLIVSEPLNMVIVWKDFSLCSCYPIIG</sequence>
<evidence type="ECO:0000313" key="2">
    <source>
        <dbReference type="Proteomes" id="UP001207116"/>
    </source>
</evidence>
<organism evidence="1 2">
    <name type="scientific">Lentiprolixibacter aurantiacus</name>
    <dbReference type="NCBI Taxonomy" id="2993939"/>
    <lineage>
        <taxon>Bacteria</taxon>
        <taxon>Pseudomonadati</taxon>
        <taxon>Bacteroidota</taxon>
        <taxon>Flavobacteriia</taxon>
        <taxon>Flavobacteriales</taxon>
        <taxon>Flavobacteriaceae</taxon>
        <taxon>Lentiprolixibacter</taxon>
    </lineage>
</organism>
<dbReference type="Proteomes" id="UP001207116">
    <property type="component" value="Unassembled WGS sequence"/>
</dbReference>
<dbReference type="AlphaFoldDB" id="A0AAE3MJG9"/>
<evidence type="ECO:0000313" key="1">
    <source>
        <dbReference type="EMBL" id="MCX2718915.1"/>
    </source>
</evidence>
<comment type="caution">
    <text evidence="1">The sequence shown here is derived from an EMBL/GenBank/DDBJ whole genome shotgun (WGS) entry which is preliminary data.</text>
</comment>